<evidence type="ECO:0000313" key="2">
    <source>
        <dbReference type="Proteomes" id="UP000298663"/>
    </source>
</evidence>
<name>A0A4U8UV21_STECR</name>
<dbReference type="EMBL" id="CM016762">
    <property type="protein sequence ID" value="TMS36575.1"/>
    <property type="molecule type" value="Genomic_DNA"/>
</dbReference>
<evidence type="ECO:0000313" key="1">
    <source>
        <dbReference type="EMBL" id="TMS36575.1"/>
    </source>
</evidence>
<proteinExistence type="predicted"/>
<reference evidence="1 2" key="1">
    <citation type="journal article" date="2015" name="Genome Biol.">
        <title>Comparative genomics of Steinernema reveals deeply conserved gene regulatory networks.</title>
        <authorList>
            <person name="Dillman A.R."/>
            <person name="Macchietto M."/>
            <person name="Porter C.F."/>
            <person name="Rogers A."/>
            <person name="Williams B."/>
            <person name="Antoshechkin I."/>
            <person name="Lee M.M."/>
            <person name="Goodwin Z."/>
            <person name="Lu X."/>
            <person name="Lewis E.E."/>
            <person name="Goodrich-Blair H."/>
            <person name="Stock S.P."/>
            <person name="Adams B.J."/>
            <person name="Sternberg P.W."/>
            <person name="Mortazavi A."/>
        </authorList>
    </citation>
    <scope>NUCLEOTIDE SEQUENCE [LARGE SCALE GENOMIC DNA]</scope>
    <source>
        <strain evidence="1 2">ALL</strain>
    </source>
</reference>
<gene>
    <name evidence="1" type="ORF">L596_003708</name>
</gene>
<keyword evidence="2" id="KW-1185">Reference proteome</keyword>
<comment type="caution">
    <text evidence="1">The sequence shown here is derived from an EMBL/GenBank/DDBJ whole genome shotgun (WGS) entry which is preliminary data.</text>
</comment>
<organism evidence="1 2">
    <name type="scientific">Steinernema carpocapsae</name>
    <name type="common">Entomopathogenic nematode</name>
    <dbReference type="NCBI Taxonomy" id="34508"/>
    <lineage>
        <taxon>Eukaryota</taxon>
        <taxon>Metazoa</taxon>
        <taxon>Ecdysozoa</taxon>
        <taxon>Nematoda</taxon>
        <taxon>Chromadorea</taxon>
        <taxon>Rhabditida</taxon>
        <taxon>Tylenchina</taxon>
        <taxon>Panagrolaimomorpha</taxon>
        <taxon>Strongyloidoidea</taxon>
        <taxon>Steinernematidae</taxon>
        <taxon>Steinernema</taxon>
    </lineage>
</organism>
<protein>
    <submittedName>
        <fullName evidence="1">Uncharacterized protein</fullName>
    </submittedName>
</protein>
<sequence>MTTMGSYLDAVVYESPCYETNQSPAGACVRPAAAVVCSAAENSDDAHAGSRPAGKDLVCDCCRIKTVASGVFGRCVSFFAKSTNSPQKASNAPSKN</sequence>
<reference evidence="1 2" key="2">
    <citation type="journal article" date="2019" name="G3 (Bethesda)">
        <title>Hybrid Assembly of the Genome of the Entomopathogenic Nematode Steinernema carpocapsae Identifies the X-Chromosome.</title>
        <authorList>
            <person name="Serra L."/>
            <person name="Macchietto M."/>
            <person name="Macias-Munoz A."/>
            <person name="McGill C.J."/>
            <person name="Rodriguez I.M."/>
            <person name="Rodriguez B."/>
            <person name="Murad R."/>
            <person name="Mortazavi A."/>
        </authorList>
    </citation>
    <scope>NUCLEOTIDE SEQUENCE [LARGE SCALE GENOMIC DNA]</scope>
    <source>
        <strain evidence="1 2">ALL</strain>
    </source>
</reference>
<dbReference type="Proteomes" id="UP000298663">
    <property type="component" value="Chromosome X"/>
</dbReference>
<dbReference type="AlphaFoldDB" id="A0A4U8UV21"/>
<dbReference type="EMBL" id="AZBU02000001">
    <property type="protein sequence ID" value="TMS36575.1"/>
    <property type="molecule type" value="Genomic_DNA"/>
</dbReference>
<accession>A0A4U8UV21</accession>